<evidence type="ECO:0000313" key="1">
    <source>
        <dbReference type="EMBL" id="QBA21011.1"/>
    </source>
</evidence>
<sequence length="140" mass="16910">MNIKNIHIGEMIEERWKDMNISMERTCNFFGRDSLIVLEMFTQRSIDCEVLLKWCKLLEYDFFRLYSQHLILYSPPSSVHNKKEDKKTTLPQFRKNLYTRQIIDFVLELISTGSKTKSQIIEEYRIPKSTLYKWINKYGK</sequence>
<dbReference type="AlphaFoldDB" id="A0A411DKU5"/>
<dbReference type="InterPro" id="IPR009057">
    <property type="entry name" value="Homeodomain-like_sf"/>
</dbReference>
<dbReference type="SUPFAM" id="SSF46689">
    <property type="entry name" value="Homeodomain-like"/>
    <property type="match status" value="1"/>
</dbReference>
<proteinExistence type="predicted"/>
<reference evidence="1" key="1">
    <citation type="submission" date="2019-01" db="EMBL/GenBank/DDBJ databases">
        <title>Whole Genome Sequencing for Putative Detection of Antimicrobial Resistance and Potential Virulence Factors in Chryseobacterium indologenes isolated from Nile Tilapia in Tanzania.</title>
        <authorList>
            <person name="Mwega E."/>
            <person name="Mutoloki S."/>
            <person name="Mugimba K."/>
            <person name="Colquhoun D."/>
            <person name="Mdegela R."/>
            <person name="Evensen O."/>
            <person name="Wasteson Y."/>
        </authorList>
    </citation>
    <scope>NUCLEOTIDE SEQUENCE [LARGE SCALE GENOMIC DNA]</scope>
    <source>
        <strain evidence="1">StR 01</strain>
    </source>
</reference>
<organism evidence="1">
    <name type="scientific">Chryseobacterium indologenes</name>
    <name type="common">Flavobacterium indologenes</name>
    <dbReference type="NCBI Taxonomy" id="253"/>
    <lineage>
        <taxon>Bacteria</taxon>
        <taxon>Pseudomonadati</taxon>
        <taxon>Bacteroidota</taxon>
        <taxon>Flavobacteriia</taxon>
        <taxon>Flavobacteriales</taxon>
        <taxon>Weeksellaceae</taxon>
        <taxon>Chryseobacterium group</taxon>
        <taxon>Chryseobacterium</taxon>
    </lineage>
</organism>
<protein>
    <submittedName>
        <fullName evidence="1">Transposase</fullName>
    </submittedName>
</protein>
<name>A0A411DKU5_CHRID</name>
<dbReference type="EMBL" id="CP035532">
    <property type="protein sequence ID" value="QBA21011.1"/>
    <property type="molecule type" value="Genomic_DNA"/>
</dbReference>
<gene>
    <name evidence="1" type="ORF">EU348_07325</name>
</gene>
<accession>A0A411DKU5</accession>